<dbReference type="STRING" id="1450648.CLORY_41910"/>
<dbReference type="Gene3D" id="1.20.58.220">
    <property type="entry name" value="Phosphate transport system protein phou homolog 2, domain 2"/>
    <property type="match status" value="1"/>
</dbReference>
<dbReference type="OrthoDB" id="9797568at2"/>
<accession>A0A1V4IBM1</accession>
<reference evidence="2 3" key="1">
    <citation type="submission" date="2017-03" db="EMBL/GenBank/DDBJ databases">
        <title>Genome sequence of Clostridium oryzae DSM 28571.</title>
        <authorList>
            <person name="Poehlein A."/>
            <person name="Daniel R."/>
        </authorList>
    </citation>
    <scope>NUCLEOTIDE SEQUENCE [LARGE SCALE GENOMIC DNA]</scope>
    <source>
        <strain evidence="2 3">DSM 28571</strain>
    </source>
</reference>
<dbReference type="InterPro" id="IPR038078">
    <property type="entry name" value="PhoU-like_sf"/>
</dbReference>
<evidence type="ECO:0000313" key="2">
    <source>
        <dbReference type="EMBL" id="OPJ57323.1"/>
    </source>
</evidence>
<dbReference type="InterPro" id="IPR018445">
    <property type="entry name" value="Put_Phosphate_transp_reg"/>
</dbReference>
<dbReference type="Proteomes" id="UP000190080">
    <property type="component" value="Unassembled WGS sequence"/>
</dbReference>
<dbReference type="AlphaFoldDB" id="A0A1V4IBM1"/>
<keyword evidence="3" id="KW-1185">Reference proteome</keyword>
<comment type="caution">
    <text evidence="2">The sequence shown here is derived from an EMBL/GenBank/DDBJ whole genome shotgun (WGS) entry which is preliminary data.</text>
</comment>
<dbReference type="InterPro" id="IPR052912">
    <property type="entry name" value="UPF0111_domain"/>
</dbReference>
<dbReference type="EMBL" id="MZGV01000089">
    <property type="protein sequence ID" value="OPJ57323.1"/>
    <property type="molecule type" value="Genomic_DNA"/>
</dbReference>
<sequence length="207" mass="23964">MFNFKPKDNLFFELFTEGAQITHNSAKELRKLMDSLSNPDETLEAISKLENVGDTVTHRLIEYTKKMFITPLDREDIFNISKEIDNVTDNIDSAAHRFIMYNVQAPTEEAIKIIDKLVAATEDLVAIISQLKTLNKNDDMLEKIIEINTLENESDVLYRDAITKLFKDPEDLLYVIKWKDLYKYLEDSVDCCEKLANEIRGVVMKYA</sequence>
<proteinExistence type="inferred from homology"/>
<dbReference type="Pfam" id="PF01865">
    <property type="entry name" value="PhoU_div"/>
    <property type="match status" value="1"/>
</dbReference>
<evidence type="ECO:0000256" key="1">
    <source>
        <dbReference type="ARBA" id="ARBA00008591"/>
    </source>
</evidence>
<dbReference type="RefSeq" id="WP_079428174.1">
    <property type="nucleotide sequence ID" value="NZ_MZGV01000089.1"/>
</dbReference>
<dbReference type="PANTHER" id="PTHR37298">
    <property type="entry name" value="UPF0111 PROTEIN YKAA"/>
    <property type="match status" value="1"/>
</dbReference>
<comment type="similarity">
    <text evidence="1">Belongs to the UPF0111 family.</text>
</comment>
<protein>
    <submittedName>
        <fullName evidence="2">Putative pit accessory protein</fullName>
    </submittedName>
</protein>
<gene>
    <name evidence="2" type="ORF">CLORY_41910</name>
</gene>
<dbReference type="PANTHER" id="PTHR37298:SF1">
    <property type="entry name" value="UPF0111 PROTEIN YKAA"/>
    <property type="match status" value="1"/>
</dbReference>
<organism evidence="2 3">
    <name type="scientific">Clostridium oryzae</name>
    <dbReference type="NCBI Taxonomy" id="1450648"/>
    <lineage>
        <taxon>Bacteria</taxon>
        <taxon>Bacillati</taxon>
        <taxon>Bacillota</taxon>
        <taxon>Clostridia</taxon>
        <taxon>Eubacteriales</taxon>
        <taxon>Clostridiaceae</taxon>
        <taxon>Clostridium</taxon>
    </lineage>
</organism>
<dbReference type="SUPFAM" id="SSF109755">
    <property type="entry name" value="PhoU-like"/>
    <property type="match status" value="1"/>
</dbReference>
<name>A0A1V4IBM1_9CLOT</name>
<evidence type="ECO:0000313" key="3">
    <source>
        <dbReference type="Proteomes" id="UP000190080"/>
    </source>
</evidence>